<dbReference type="EMBL" id="LNJQ01000001">
    <property type="protein sequence ID" value="KWZ43431.1"/>
    <property type="molecule type" value="Genomic_DNA"/>
</dbReference>
<dbReference type="Pfam" id="PF20613">
    <property type="entry name" value="HipA_2"/>
    <property type="match status" value="1"/>
</dbReference>
<gene>
    <name evidence="2" type="ORF">WS72_11540</name>
</gene>
<protein>
    <recommendedName>
        <fullName evidence="1">HipA-like kinase domain-containing protein</fullName>
    </recommendedName>
</protein>
<proteinExistence type="predicted"/>
<evidence type="ECO:0000313" key="3">
    <source>
        <dbReference type="Proteomes" id="UP000070255"/>
    </source>
</evidence>
<keyword evidence="3" id="KW-1185">Reference proteome</keyword>
<reference evidence="2 3" key="1">
    <citation type="submission" date="2015-11" db="EMBL/GenBank/DDBJ databases">
        <authorList>
            <person name="Sahl J."/>
            <person name="Wagner D."/>
            <person name="Keim P."/>
        </authorList>
    </citation>
    <scope>NUCLEOTIDE SEQUENCE [LARGE SCALE GENOMIC DNA]</scope>
    <source>
        <strain evidence="2 3">BDU18</strain>
    </source>
</reference>
<evidence type="ECO:0000259" key="1">
    <source>
        <dbReference type="Pfam" id="PF20613"/>
    </source>
</evidence>
<name>A0ABR5TEK5_9BURK</name>
<comment type="caution">
    <text evidence="2">The sequence shown here is derived from an EMBL/GenBank/DDBJ whole genome shotgun (WGS) entry which is preliminary data.</text>
</comment>
<dbReference type="InterPro" id="IPR046748">
    <property type="entry name" value="HipA_2"/>
</dbReference>
<accession>A0ABR5TEK5</accession>
<feature type="domain" description="HipA-like kinase" evidence="1">
    <location>
        <begin position="9"/>
        <end position="245"/>
    </location>
</feature>
<dbReference type="Proteomes" id="UP000070255">
    <property type="component" value="Unassembled WGS sequence"/>
</dbReference>
<evidence type="ECO:0000313" key="2">
    <source>
        <dbReference type="EMBL" id="KWZ43431.1"/>
    </source>
</evidence>
<sequence length="246" mass="27992">MINNDIVQIVEILGRAAQGRTRPFHCRGDDGRLYYVKGHDAGQRSLVSEWLASNMAKAFGLPIADFRVVEVPGMLKIAGLSDFDDLGEGLAFGSVEHENVAELTMSNIRKISSAVRQDIVVFDWWVRNEDRYLTDRGGNPNLLWDVAHQKVVVMDYNLAFDNTFNEGQFLVGHAFATDWNDVYQDWLARPAYELRMRQALDHFDHACDTMPDEWLEVGFGVPHSLSIDGARAIPERYSLTEFWNEP</sequence>
<dbReference type="RefSeq" id="WP_060820908.1">
    <property type="nucleotide sequence ID" value="NZ_LNJQ01000001.1"/>
</dbReference>
<organism evidence="2 3">
    <name type="scientific">Burkholderia savannae</name>
    <dbReference type="NCBI Taxonomy" id="1637837"/>
    <lineage>
        <taxon>Bacteria</taxon>
        <taxon>Pseudomonadati</taxon>
        <taxon>Pseudomonadota</taxon>
        <taxon>Betaproteobacteria</taxon>
        <taxon>Burkholderiales</taxon>
        <taxon>Burkholderiaceae</taxon>
        <taxon>Burkholderia</taxon>
        <taxon>pseudomallei group</taxon>
    </lineage>
</organism>